<proteinExistence type="predicted"/>
<organism evidence="2 3">
    <name type="scientific">Opisthorchis viverrini</name>
    <name type="common">Southeast Asian liver fluke</name>
    <dbReference type="NCBI Taxonomy" id="6198"/>
    <lineage>
        <taxon>Eukaryota</taxon>
        <taxon>Metazoa</taxon>
        <taxon>Spiralia</taxon>
        <taxon>Lophotrochozoa</taxon>
        <taxon>Platyhelminthes</taxon>
        <taxon>Trematoda</taxon>
        <taxon>Digenea</taxon>
        <taxon>Opisthorchiida</taxon>
        <taxon>Opisthorchiata</taxon>
        <taxon>Opisthorchiidae</taxon>
        <taxon>Opisthorchis</taxon>
    </lineage>
</organism>
<feature type="non-terminal residue" evidence="2">
    <location>
        <position position="352"/>
    </location>
</feature>
<dbReference type="EMBL" id="KV898705">
    <property type="protein sequence ID" value="OON16120.1"/>
    <property type="molecule type" value="Genomic_DNA"/>
</dbReference>
<feature type="compositionally biased region" description="Basic and acidic residues" evidence="1">
    <location>
        <begin position="334"/>
        <end position="352"/>
    </location>
</feature>
<evidence type="ECO:0000256" key="1">
    <source>
        <dbReference type="SAM" id="MobiDB-lite"/>
    </source>
</evidence>
<dbReference type="PANTHER" id="PTHR21468">
    <property type="entry name" value="HSD9"/>
    <property type="match status" value="1"/>
</dbReference>
<dbReference type="AlphaFoldDB" id="A0A1S8WNP4"/>
<keyword evidence="3" id="KW-1185">Reference proteome</keyword>
<evidence type="ECO:0000313" key="2">
    <source>
        <dbReference type="EMBL" id="OON16120.1"/>
    </source>
</evidence>
<sequence>MNRRPRNKINKAKRTVKKRMDEKVTTEEALVGYELEVMRDELFRINERKNQFNQVLISKMQRLATMQNEGVQYLTGLAHQVKDTFVKEGPLTDSSKVLDYMKETWSLKDAAERRLKEIEFKILSVQRDTENTKLEIEKWQKFEVMTKPMNEERIKMLHREKQQIESRFCSIAAHMQGHHSKMEKELDHRTRAAVNEATEMAAKRALESVYSGCCEDKSRLSCLKGEHDELRRRMDWLASEIDRLHRENIRMQERLLQTKPAHRSLPSAVGELPRDDDGPFKADSTFDLKLEDYFSNLDLNDALKSVLVGAEDIERATHQENGESYSGVASTNRQKRDSTPDDFDRMMRAPFN</sequence>
<dbReference type="InterPro" id="IPR026702">
    <property type="entry name" value="CCDC83"/>
</dbReference>
<feature type="region of interest" description="Disordered" evidence="1">
    <location>
        <begin position="318"/>
        <end position="352"/>
    </location>
</feature>
<feature type="compositionally biased region" description="Polar residues" evidence="1">
    <location>
        <begin position="322"/>
        <end position="332"/>
    </location>
</feature>
<gene>
    <name evidence="2" type="ORF">X801_08070</name>
</gene>
<accession>A0A1S8WNP4</accession>
<protein>
    <submittedName>
        <fullName evidence="2">Uncharacterized protein</fullName>
    </submittedName>
</protein>
<reference evidence="2 3" key="1">
    <citation type="submission" date="2015-03" db="EMBL/GenBank/DDBJ databases">
        <title>Draft genome of the nematode, Opisthorchis viverrini.</title>
        <authorList>
            <person name="Mitreva M."/>
        </authorList>
    </citation>
    <scope>NUCLEOTIDE SEQUENCE [LARGE SCALE GENOMIC DNA]</scope>
    <source>
        <strain evidence="2">Khon Kaen</strain>
    </source>
</reference>
<evidence type="ECO:0000313" key="3">
    <source>
        <dbReference type="Proteomes" id="UP000243686"/>
    </source>
</evidence>
<dbReference type="PANTHER" id="PTHR21468:SF1">
    <property type="entry name" value="COILED-COIL DOMAIN-CONTAINING PROTEIN 83"/>
    <property type="match status" value="1"/>
</dbReference>
<name>A0A1S8WNP4_OPIVI</name>
<dbReference type="Proteomes" id="UP000243686">
    <property type="component" value="Unassembled WGS sequence"/>
</dbReference>